<protein>
    <submittedName>
        <fullName evidence="2">DNA-binding cyclic-nucleotide binding protein</fullName>
    </submittedName>
</protein>
<accession>M7XR14</accession>
<dbReference type="OrthoDB" id="680421at2"/>
<dbReference type="Proteomes" id="UP000010953">
    <property type="component" value="Unassembled WGS sequence"/>
</dbReference>
<dbReference type="SMART" id="SM00100">
    <property type="entry name" value="cNMP"/>
    <property type="match status" value="1"/>
</dbReference>
<sequence>MESLQQLFGRFLALPQESQNKLESILTEKTLQKGELWIQEGEICDKIGFIERGLMRSFYYKDKKDITISFSTKGEFISSMSSFISRMPSYESAEALEICQVIEFQYDQLMPLLIEDRHVAYLYQRILEQNYIELEEHLIFSKFKSAKERYLELMETKPYIIHKASVGQIASYLDMSLETLSRIRATI</sequence>
<dbReference type="InterPro" id="IPR018490">
    <property type="entry name" value="cNMP-bd_dom_sf"/>
</dbReference>
<comment type="caution">
    <text evidence="2">The sequence shown here is derived from an EMBL/GenBank/DDBJ whole genome shotgun (WGS) entry which is preliminary data.</text>
</comment>
<feature type="domain" description="Cyclic nucleotide-binding" evidence="1">
    <location>
        <begin position="10"/>
        <end position="113"/>
    </location>
</feature>
<keyword evidence="2" id="KW-0238">DNA-binding</keyword>
<dbReference type="PROSITE" id="PS50042">
    <property type="entry name" value="CNMP_BINDING_3"/>
    <property type="match status" value="1"/>
</dbReference>
<dbReference type="InterPro" id="IPR000595">
    <property type="entry name" value="cNMP-bd_dom"/>
</dbReference>
<dbReference type="InParanoid" id="M7XR14"/>
<organism evidence="2 3">
    <name type="scientific">Mariniradius saccharolyticus AK6</name>
    <dbReference type="NCBI Taxonomy" id="1239962"/>
    <lineage>
        <taxon>Bacteria</taxon>
        <taxon>Pseudomonadati</taxon>
        <taxon>Bacteroidota</taxon>
        <taxon>Cytophagia</taxon>
        <taxon>Cytophagales</taxon>
        <taxon>Cyclobacteriaceae</taxon>
        <taxon>Mariniradius</taxon>
    </lineage>
</organism>
<proteinExistence type="predicted"/>
<gene>
    <name evidence="2" type="ORF">C943_02697</name>
</gene>
<dbReference type="GO" id="GO:0003677">
    <property type="term" value="F:DNA binding"/>
    <property type="evidence" value="ECO:0007669"/>
    <property type="project" value="UniProtKB-KW"/>
</dbReference>
<dbReference type="SUPFAM" id="SSF51206">
    <property type="entry name" value="cAMP-binding domain-like"/>
    <property type="match status" value="1"/>
</dbReference>
<dbReference type="Gene3D" id="2.60.120.10">
    <property type="entry name" value="Jelly Rolls"/>
    <property type="match status" value="1"/>
</dbReference>
<dbReference type="EMBL" id="AMZY02000024">
    <property type="protein sequence ID" value="EMS31002.1"/>
    <property type="molecule type" value="Genomic_DNA"/>
</dbReference>
<dbReference type="AlphaFoldDB" id="M7XR14"/>
<dbReference type="RefSeq" id="WP_008631725.1">
    <property type="nucleotide sequence ID" value="NZ_AMZY02000024.1"/>
</dbReference>
<evidence type="ECO:0000259" key="1">
    <source>
        <dbReference type="PROSITE" id="PS50042"/>
    </source>
</evidence>
<dbReference type="Pfam" id="PF00027">
    <property type="entry name" value="cNMP_binding"/>
    <property type="match status" value="1"/>
</dbReference>
<evidence type="ECO:0000313" key="3">
    <source>
        <dbReference type="Proteomes" id="UP000010953"/>
    </source>
</evidence>
<dbReference type="eggNOG" id="COG0664">
    <property type="taxonomic scope" value="Bacteria"/>
</dbReference>
<evidence type="ECO:0000313" key="2">
    <source>
        <dbReference type="EMBL" id="EMS31002.1"/>
    </source>
</evidence>
<dbReference type="InterPro" id="IPR014710">
    <property type="entry name" value="RmlC-like_jellyroll"/>
</dbReference>
<name>M7XR14_9BACT</name>
<keyword evidence="3" id="KW-1185">Reference proteome</keyword>
<reference evidence="2" key="1">
    <citation type="submission" date="2013-01" db="EMBL/GenBank/DDBJ databases">
        <title>Genome assembly of Mariniradius saccharolyticus AK6.</title>
        <authorList>
            <person name="Vaidya B."/>
            <person name="Khatri I."/>
            <person name="Tanuku N.R.S."/>
            <person name="Subramanian S."/>
            <person name="Pinnaka A."/>
        </authorList>
    </citation>
    <scope>NUCLEOTIDE SEQUENCE [LARGE SCALE GENOMIC DNA]</scope>
    <source>
        <strain evidence="2">AK6</strain>
    </source>
</reference>
<dbReference type="STRING" id="1239962.C943_02697"/>